<keyword evidence="16" id="KW-0968">Cytoplasmic vesicle</keyword>
<dbReference type="SMART" id="SM00179">
    <property type="entry name" value="EGF_CA"/>
    <property type="match status" value="2"/>
</dbReference>
<organism evidence="25">
    <name type="scientific">Chlorella variabilis</name>
    <name type="common">Green alga</name>
    <dbReference type="NCBI Taxonomy" id="554065"/>
    <lineage>
        <taxon>Eukaryota</taxon>
        <taxon>Viridiplantae</taxon>
        <taxon>Chlorophyta</taxon>
        <taxon>core chlorophytes</taxon>
        <taxon>Trebouxiophyceae</taxon>
        <taxon>Chlorellales</taxon>
        <taxon>Chlorellaceae</taxon>
        <taxon>Chlorella clade</taxon>
        <taxon>Chlorella</taxon>
    </lineage>
</organism>
<keyword evidence="9" id="KW-0653">Protein transport</keyword>
<evidence type="ECO:0000256" key="14">
    <source>
        <dbReference type="ARBA" id="ARBA00023170"/>
    </source>
</evidence>
<dbReference type="InterPro" id="IPR049883">
    <property type="entry name" value="NOTCH1_EGF-like"/>
</dbReference>
<evidence type="ECO:0000256" key="11">
    <source>
        <dbReference type="ARBA" id="ARBA00023034"/>
    </source>
</evidence>
<keyword evidence="5 21" id="KW-0812">Transmembrane</keyword>
<evidence type="ECO:0000313" key="24">
    <source>
        <dbReference type="EMBL" id="EFN56501.1"/>
    </source>
</evidence>
<dbReference type="GeneID" id="17356280"/>
<dbReference type="InterPro" id="IPR000152">
    <property type="entry name" value="EGF-type_Asp/Asn_hydroxyl_site"/>
</dbReference>
<accession>E1ZBW6</accession>
<dbReference type="PROSITE" id="PS50026">
    <property type="entry name" value="EGF_3"/>
    <property type="match status" value="1"/>
</dbReference>
<evidence type="ECO:0000256" key="20">
    <source>
        <dbReference type="SAM" id="MobiDB-lite"/>
    </source>
</evidence>
<evidence type="ECO:0000256" key="12">
    <source>
        <dbReference type="ARBA" id="ARBA00023136"/>
    </source>
</evidence>
<evidence type="ECO:0000256" key="13">
    <source>
        <dbReference type="ARBA" id="ARBA00023157"/>
    </source>
</evidence>
<keyword evidence="8" id="KW-0106">Calcium</keyword>
<evidence type="ECO:0000256" key="22">
    <source>
        <dbReference type="SAM" id="SignalP"/>
    </source>
</evidence>
<dbReference type="InterPro" id="IPR018097">
    <property type="entry name" value="EGF_Ca-bd_CS"/>
</dbReference>
<dbReference type="AlphaFoldDB" id="E1ZBW6"/>
<keyword evidence="6 22" id="KW-0732">Signal</keyword>
<evidence type="ECO:0000313" key="25">
    <source>
        <dbReference type="Proteomes" id="UP000008141"/>
    </source>
</evidence>
<gene>
    <name evidence="24" type="ORF">CHLNCDRAFT_144100</name>
</gene>
<sequence>MRRAASPAGAAPRLALAAALALCCAATAAAARAASFVVEKGSLRIRAPAHIAGAYDTAVGDFGVPLYGGTLGGTVLYNSSNGLGCREFDSPLPAGDLPTVLLVDRGDCFFVEKASYAQRAGAKALIVTDHTEEPLLTMAVPEDRPEVAALVPEITIPVVLVTKARRQLSTEQTAAGERIKSVLQAGGSQAEVEVELDWSDSIAHPDARVEWELWFTAQDGCGQACDSMRAFFPAFKDAAEALEREQHTLFTPHVMTRACSAWSQRSRVRSRLHPRREVLRGDVGTAAVHQEVQRRPAALLLLLLLPPLRPNPLPVESPAVQVVEQNKRHLCAFDALNNTQHEAWRWWDYAAGFAAACTMAAGRFDAGCAEEVMRAAGVDVTAVNACMGPSDADRPHPIMEAQVAAQADEARSGRGRVILLPTVVINADQYRGSLAAPAVLRALCAGFSEGSEPPICLTGGLNVDECAAGTDQCWRDGPEGRLSACVDTFRGYVCRCPPGKRGAGDGRSCADVDECALGIAGCDQLCVNTPGSYRCECRAGYTLHGGQGAPGMCLPNSLSPSRLPAWLLAILVVASVVAVSVAGLFAYRWRLRREMQAEIRSIMREYLPLGEGAAAAAEAAEMRQSLLPQGGRGPFKGGGGGGGGSGARGSGVEAAGQERDEEEGGGSPRRLH</sequence>
<evidence type="ECO:0000256" key="9">
    <source>
        <dbReference type="ARBA" id="ARBA00022927"/>
    </source>
</evidence>
<dbReference type="InterPro" id="IPR056858">
    <property type="entry name" value="VSR_TRX"/>
</dbReference>
<keyword evidence="14" id="KW-0675">Receptor</keyword>
<feature type="chain" id="PRO_5003156166" description="EGF-like domain-containing protein" evidence="22">
    <location>
        <begin position="31"/>
        <end position="672"/>
    </location>
</feature>
<evidence type="ECO:0000256" key="7">
    <source>
        <dbReference type="ARBA" id="ARBA00022737"/>
    </source>
</evidence>
<comment type="subcellular location">
    <subcellularLocation>
        <location evidence="17">Cytoplasmic vesicle</location>
        <location evidence="17">Clathrin-coated vesicle membrane</location>
        <topology evidence="17">Single-pass type I membrane protein</topology>
    </subcellularLocation>
    <subcellularLocation>
        <location evidence="1">Golgi apparatus membrane</location>
        <topology evidence="1">Single-pass type I membrane protein</topology>
    </subcellularLocation>
    <subcellularLocation>
        <location evidence="18">Prevacuolar compartment membrane</location>
        <topology evidence="18">Single-pass type I membrane protein</topology>
    </subcellularLocation>
</comment>
<dbReference type="Proteomes" id="UP000008141">
    <property type="component" value="Unassembled WGS sequence"/>
</dbReference>
<dbReference type="SUPFAM" id="SSF57196">
    <property type="entry name" value="EGF/Laminin"/>
    <property type="match status" value="2"/>
</dbReference>
<dbReference type="EMBL" id="GL433841">
    <property type="protein sequence ID" value="EFN56501.1"/>
    <property type="molecule type" value="Genomic_DNA"/>
</dbReference>
<dbReference type="Gene3D" id="2.10.25.10">
    <property type="entry name" value="Laminin"/>
    <property type="match status" value="2"/>
</dbReference>
<dbReference type="OrthoDB" id="10045365at2759"/>
<evidence type="ECO:0000256" key="16">
    <source>
        <dbReference type="ARBA" id="ARBA00023329"/>
    </source>
</evidence>
<dbReference type="eggNOG" id="ENOG502QSX2">
    <property type="taxonomic scope" value="Eukaryota"/>
</dbReference>
<dbReference type="CDD" id="cd00054">
    <property type="entry name" value="EGF_CA"/>
    <property type="match status" value="2"/>
</dbReference>
<feature type="compositionally biased region" description="Gly residues" evidence="20">
    <location>
        <begin position="630"/>
        <end position="649"/>
    </location>
</feature>
<keyword evidence="15" id="KW-0325">Glycoprotein</keyword>
<dbReference type="FunFam" id="2.10.25.10:FF:000009">
    <property type="entry name" value="Low-density lipoprotein receptor isoform 1"/>
    <property type="match status" value="1"/>
</dbReference>
<dbReference type="OMA" id="YQCSCSG"/>
<keyword evidence="3" id="KW-0813">Transport</keyword>
<dbReference type="SMART" id="SM00181">
    <property type="entry name" value="EGF"/>
    <property type="match status" value="2"/>
</dbReference>
<keyword evidence="4 19" id="KW-0245">EGF-like domain</keyword>
<comment type="caution">
    <text evidence="19">Lacks conserved residue(s) required for the propagation of feature annotation.</text>
</comment>
<evidence type="ECO:0000256" key="2">
    <source>
        <dbReference type="ARBA" id="ARBA00007038"/>
    </source>
</evidence>
<keyword evidence="25" id="KW-1185">Reference proteome</keyword>
<keyword evidence="10 21" id="KW-1133">Transmembrane helix</keyword>
<feature type="domain" description="EGF-like" evidence="23">
    <location>
        <begin position="511"/>
        <end position="547"/>
    </location>
</feature>
<dbReference type="InterPro" id="IPR046450">
    <property type="entry name" value="PA_dom_sf"/>
</dbReference>
<dbReference type="GO" id="GO:0000139">
    <property type="term" value="C:Golgi membrane"/>
    <property type="evidence" value="ECO:0007669"/>
    <property type="project" value="UniProtKB-SubCell"/>
</dbReference>
<evidence type="ECO:0000256" key="10">
    <source>
        <dbReference type="ARBA" id="ARBA00022989"/>
    </source>
</evidence>
<dbReference type="GO" id="GO:0005509">
    <property type="term" value="F:calcium ion binding"/>
    <property type="evidence" value="ECO:0007669"/>
    <property type="project" value="InterPro"/>
</dbReference>
<name>E1ZBW6_CHLVA</name>
<dbReference type="RefSeq" id="XP_005848603.1">
    <property type="nucleotide sequence ID" value="XM_005848541.1"/>
</dbReference>
<dbReference type="Pfam" id="PF12661">
    <property type="entry name" value="hEGF"/>
    <property type="match status" value="1"/>
</dbReference>
<evidence type="ECO:0000256" key="5">
    <source>
        <dbReference type="ARBA" id="ARBA00022692"/>
    </source>
</evidence>
<evidence type="ECO:0000256" key="3">
    <source>
        <dbReference type="ARBA" id="ARBA00022448"/>
    </source>
</evidence>
<dbReference type="PROSITE" id="PS00010">
    <property type="entry name" value="ASX_HYDROXYL"/>
    <property type="match status" value="2"/>
</dbReference>
<dbReference type="InParanoid" id="E1ZBW6"/>
<keyword evidence="11" id="KW-0333">Golgi apparatus</keyword>
<dbReference type="PANTHER" id="PTHR22702">
    <property type="entry name" value="PROTEASE-ASSOCIATED DOMAIN-CONTAINING PROTEIN"/>
    <property type="match status" value="1"/>
</dbReference>
<dbReference type="SUPFAM" id="SSF52025">
    <property type="entry name" value="PA domain"/>
    <property type="match status" value="1"/>
</dbReference>
<evidence type="ECO:0000256" key="21">
    <source>
        <dbReference type="SAM" id="Phobius"/>
    </source>
</evidence>
<feature type="transmembrane region" description="Helical" evidence="21">
    <location>
        <begin position="563"/>
        <end position="587"/>
    </location>
</feature>
<comment type="similarity">
    <text evidence="2">Belongs to the VSR (BP-80) family.</text>
</comment>
<keyword evidence="12 21" id="KW-0472">Membrane</keyword>
<dbReference type="Pfam" id="PF07645">
    <property type="entry name" value="EGF_CA"/>
    <property type="match status" value="1"/>
</dbReference>
<dbReference type="InterPro" id="IPR001881">
    <property type="entry name" value="EGF-like_Ca-bd_dom"/>
</dbReference>
<reference evidence="24 25" key="1">
    <citation type="journal article" date="2010" name="Plant Cell">
        <title>The Chlorella variabilis NC64A genome reveals adaptation to photosymbiosis, coevolution with viruses, and cryptic sex.</title>
        <authorList>
            <person name="Blanc G."/>
            <person name="Duncan G."/>
            <person name="Agarkova I."/>
            <person name="Borodovsky M."/>
            <person name="Gurnon J."/>
            <person name="Kuo A."/>
            <person name="Lindquist E."/>
            <person name="Lucas S."/>
            <person name="Pangilinan J."/>
            <person name="Polle J."/>
            <person name="Salamov A."/>
            <person name="Terry A."/>
            <person name="Yamada T."/>
            <person name="Dunigan D.D."/>
            <person name="Grigoriev I.V."/>
            <person name="Claverie J.M."/>
            <person name="Van Etten J.L."/>
        </authorList>
    </citation>
    <scope>NUCLEOTIDE SEQUENCE [LARGE SCALE GENOMIC DNA]</scope>
    <source>
        <strain evidence="24 25">NC64A</strain>
    </source>
</reference>
<evidence type="ECO:0000256" key="15">
    <source>
        <dbReference type="ARBA" id="ARBA00023180"/>
    </source>
</evidence>
<evidence type="ECO:0000256" key="19">
    <source>
        <dbReference type="PROSITE-ProRule" id="PRU00076"/>
    </source>
</evidence>
<dbReference type="InterPro" id="IPR013032">
    <property type="entry name" value="EGF-like_CS"/>
</dbReference>
<feature type="signal peptide" evidence="22">
    <location>
        <begin position="1"/>
        <end position="30"/>
    </location>
</feature>
<evidence type="ECO:0000256" key="1">
    <source>
        <dbReference type="ARBA" id="ARBA00004614"/>
    </source>
</evidence>
<dbReference type="Gene3D" id="3.50.30.30">
    <property type="match status" value="1"/>
</dbReference>
<evidence type="ECO:0000256" key="18">
    <source>
        <dbReference type="ARBA" id="ARBA00043947"/>
    </source>
</evidence>
<dbReference type="Pfam" id="PF02225">
    <property type="entry name" value="PA"/>
    <property type="match status" value="1"/>
</dbReference>
<keyword evidence="7" id="KW-0677">Repeat</keyword>
<dbReference type="InterPro" id="IPR003137">
    <property type="entry name" value="PA_domain"/>
</dbReference>
<dbReference type="PANTHER" id="PTHR22702:SF1">
    <property type="entry name" value="PROTEASE-ASSOCIATED DOMAIN-CONTAINING PROTEIN 1"/>
    <property type="match status" value="1"/>
</dbReference>
<dbReference type="KEGG" id="cvr:CHLNCDRAFT_144100"/>
<evidence type="ECO:0000256" key="6">
    <source>
        <dbReference type="ARBA" id="ARBA00022729"/>
    </source>
</evidence>
<dbReference type="GO" id="GO:0030665">
    <property type="term" value="C:clathrin-coated vesicle membrane"/>
    <property type="evidence" value="ECO:0007669"/>
    <property type="project" value="UniProtKB-SubCell"/>
</dbReference>
<proteinExistence type="inferred from homology"/>
<dbReference type="GO" id="GO:0015031">
    <property type="term" value="P:protein transport"/>
    <property type="evidence" value="ECO:0007669"/>
    <property type="project" value="UniProtKB-KW"/>
</dbReference>
<evidence type="ECO:0000256" key="17">
    <source>
        <dbReference type="ARBA" id="ARBA00029430"/>
    </source>
</evidence>
<evidence type="ECO:0000259" key="23">
    <source>
        <dbReference type="PROSITE" id="PS50026"/>
    </source>
</evidence>
<dbReference type="STRING" id="554065.E1ZBW6"/>
<evidence type="ECO:0000256" key="8">
    <source>
        <dbReference type="ARBA" id="ARBA00022837"/>
    </source>
</evidence>
<dbReference type="InterPro" id="IPR000742">
    <property type="entry name" value="EGF"/>
</dbReference>
<dbReference type="PROSITE" id="PS01187">
    <property type="entry name" value="EGF_CA"/>
    <property type="match status" value="1"/>
</dbReference>
<keyword evidence="13" id="KW-1015">Disulfide bond</keyword>
<evidence type="ECO:0000256" key="4">
    <source>
        <dbReference type="ARBA" id="ARBA00022536"/>
    </source>
</evidence>
<feature type="region of interest" description="Disordered" evidence="20">
    <location>
        <begin position="626"/>
        <end position="672"/>
    </location>
</feature>
<dbReference type="Pfam" id="PF25011">
    <property type="entry name" value="VSR_TRX"/>
    <property type="match status" value="2"/>
</dbReference>
<protein>
    <recommendedName>
        <fullName evidence="23">EGF-like domain-containing protein</fullName>
    </recommendedName>
</protein>